<feature type="region of interest" description="Disordered" evidence="1">
    <location>
        <begin position="1"/>
        <end position="36"/>
    </location>
</feature>
<protein>
    <submittedName>
        <fullName evidence="3">Uncharacterized protein</fullName>
    </submittedName>
</protein>
<feature type="transmembrane region" description="Helical" evidence="2">
    <location>
        <begin position="309"/>
        <end position="330"/>
    </location>
</feature>
<dbReference type="OrthoDB" id="4495745at2759"/>
<accession>A0A6A6EP89</accession>
<evidence type="ECO:0000313" key="4">
    <source>
        <dbReference type="Proteomes" id="UP000800200"/>
    </source>
</evidence>
<feature type="transmembrane region" description="Helical" evidence="2">
    <location>
        <begin position="277"/>
        <end position="297"/>
    </location>
</feature>
<dbReference type="AlphaFoldDB" id="A0A6A6EP89"/>
<name>A0A6A6EP89_9PEZI</name>
<keyword evidence="4" id="KW-1185">Reference proteome</keyword>
<keyword evidence="2" id="KW-0472">Membrane</keyword>
<dbReference type="EMBL" id="ML994614">
    <property type="protein sequence ID" value="KAF2192843.1"/>
    <property type="molecule type" value="Genomic_DNA"/>
</dbReference>
<reference evidence="3" key="1">
    <citation type="journal article" date="2020" name="Stud. Mycol.">
        <title>101 Dothideomycetes genomes: a test case for predicting lifestyles and emergence of pathogens.</title>
        <authorList>
            <person name="Haridas S."/>
            <person name="Albert R."/>
            <person name="Binder M."/>
            <person name="Bloem J."/>
            <person name="Labutti K."/>
            <person name="Salamov A."/>
            <person name="Andreopoulos B."/>
            <person name="Baker S."/>
            <person name="Barry K."/>
            <person name="Bills G."/>
            <person name="Bluhm B."/>
            <person name="Cannon C."/>
            <person name="Castanera R."/>
            <person name="Culley D."/>
            <person name="Daum C."/>
            <person name="Ezra D."/>
            <person name="Gonzalez J."/>
            <person name="Henrissat B."/>
            <person name="Kuo A."/>
            <person name="Liang C."/>
            <person name="Lipzen A."/>
            <person name="Lutzoni F."/>
            <person name="Magnuson J."/>
            <person name="Mondo S."/>
            <person name="Nolan M."/>
            <person name="Ohm R."/>
            <person name="Pangilinan J."/>
            <person name="Park H.-J."/>
            <person name="Ramirez L."/>
            <person name="Alfaro M."/>
            <person name="Sun H."/>
            <person name="Tritt A."/>
            <person name="Yoshinaga Y."/>
            <person name="Zwiers L.-H."/>
            <person name="Turgeon B."/>
            <person name="Goodwin S."/>
            <person name="Spatafora J."/>
            <person name="Crous P."/>
            <person name="Grigoriev I."/>
        </authorList>
    </citation>
    <scope>NUCLEOTIDE SEQUENCE</scope>
    <source>
        <strain evidence="3">CBS 207.26</strain>
    </source>
</reference>
<evidence type="ECO:0000256" key="2">
    <source>
        <dbReference type="SAM" id="Phobius"/>
    </source>
</evidence>
<evidence type="ECO:0000313" key="3">
    <source>
        <dbReference type="EMBL" id="KAF2192843.1"/>
    </source>
</evidence>
<keyword evidence="2" id="KW-1133">Transmembrane helix</keyword>
<gene>
    <name evidence="3" type="ORF">K469DRAFT_551488</name>
</gene>
<keyword evidence="2" id="KW-0812">Transmembrane</keyword>
<proteinExistence type="predicted"/>
<organism evidence="3 4">
    <name type="scientific">Zopfia rhizophila CBS 207.26</name>
    <dbReference type="NCBI Taxonomy" id="1314779"/>
    <lineage>
        <taxon>Eukaryota</taxon>
        <taxon>Fungi</taxon>
        <taxon>Dikarya</taxon>
        <taxon>Ascomycota</taxon>
        <taxon>Pezizomycotina</taxon>
        <taxon>Dothideomycetes</taxon>
        <taxon>Dothideomycetes incertae sedis</taxon>
        <taxon>Zopfiaceae</taxon>
        <taxon>Zopfia</taxon>
    </lineage>
</organism>
<dbReference type="Proteomes" id="UP000800200">
    <property type="component" value="Unassembled WGS sequence"/>
</dbReference>
<sequence>MTELTNLYRLAEQQPTPPLDSNGSETPHSIDAGQHNHGPQEPPFVWALSRERGHPSVIAEYCQQAIENGHEECIWLCMKRGRRFIVKDLPLKTDGKSIGLYDIRKQCSWWKRHSLYSVLGVKEILVSSLHLKSRQEIRAVPMEFDYPSLTAYLNKSIEATLEQDMEPLECGVTVKGESHGDGIECANTAYDILNQGYCKAHHLRKLELQRDEIKWLPSMLEFYWQNGIAEEGRKFLGITGFITSYDALRFNEYLDAANPYGKMVRAFMLIEGWHVRYLLLLIAAGLFCSICTIAVSTAVSHNFETGLTAGSYACGLATALIAVFTFLSAVL</sequence>
<evidence type="ECO:0000256" key="1">
    <source>
        <dbReference type="SAM" id="MobiDB-lite"/>
    </source>
</evidence>